<feature type="repeat" description="ANK" evidence="3">
    <location>
        <begin position="530"/>
        <end position="564"/>
    </location>
</feature>
<dbReference type="SMART" id="SM00248">
    <property type="entry name" value="ANK"/>
    <property type="match status" value="8"/>
</dbReference>
<keyword evidence="1" id="KW-0677">Repeat</keyword>
<dbReference type="SUPFAM" id="SSF48403">
    <property type="entry name" value="Ankyrin repeat"/>
    <property type="match status" value="2"/>
</dbReference>
<feature type="repeat" description="ANK" evidence="3">
    <location>
        <begin position="136"/>
        <end position="168"/>
    </location>
</feature>
<feature type="repeat" description="ANK" evidence="3">
    <location>
        <begin position="70"/>
        <end position="102"/>
    </location>
</feature>
<organism evidence="4">
    <name type="scientific">Macrobrachium nipponense</name>
    <name type="common">Oriental river shrimp</name>
    <name type="synonym">Palaemon nipponensis</name>
    <dbReference type="NCBI Taxonomy" id="159736"/>
    <lineage>
        <taxon>Eukaryota</taxon>
        <taxon>Metazoa</taxon>
        <taxon>Ecdysozoa</taxon>
        <taxon>Arthropoda</taxon>
        <taxon>Crustacea</taxon>
        <taxon>Multicrustacea</taxon>
        <taxon>Malacostraca</taxon>
        <taxon>Eumalacostraca</taxon>
        <taxon>Eucarida</taxon>
        <taxon>Decapoda</taxon>
        <taxon>Pleocyemata</taxon>
        <taxon>Caridea</taxon>
        <taxon>Palaemonoidea</taxon>
        <taxon>Palaemonidae</taxon>
        <taxon>Macrobrachium</taxon>
    </lineage>
</organism>
<evidence type="ECO:0000256" key="2">
    <source>
        <dbReference type="ARBA" id="ARBA00023043"/>
    </source>
</evidence>
<evidence type="ECO:0000313" key="4">
    <source>
        <dbReference type="EMBL" id="ALE66150.1"/>
    </source>
</evidence>
<gene>
    <name evidence="4" type="primary">FEM-1</name>
</gene>
<protein>
    <submittedName>
        <fullName evidence="4">Feminization-1</fullName>
    </submittedName>
</protein>
<dbReference type="PROSITE" id="PS50088">
    <property type="entry name" value="ANK_REPEAT"/>
    <property type="match status" value="5"/>
</dbReference>
<dbReference type="AlphaFoldDB" id="A0A0M4PXP9"/>
<dbReference type="InterPro" id="IPR002110">
    <property type="entry name" value="Ankyrin_rpt"/>
</dbReference>
<evidence type="ECO:0000256" key="3">
    <source>
        <dbReference type="PROSITE-ProRule" id="PRU00023"/>
    </source>
</evidence>
<keyword evidence="2 3" id="KW-0040">ANK repeat</keyword>
<sequence length="622" mass="69302">MAEAGEPFVCITQNIRGRTSCTRDTSRLRNTQLAVAAHHGHMRCVKILVEEYESDIDAPGLVSITGRYISGAPALWCAAEGGHAHVVAYLLGKGANPNITTDYKATPMISAVNNNYVHIAKILLQYGAEIDSANSQGVTGLMHASCNGHVEAVEFLLKAGADVNRRNVDGKSAVYMCAASGHLPVLKLLLDRNARLDSDSFGITPLIAACSAGHAHIMEHLLNKTNLIPTMEAIDAMELLGAVFANKREVMIAIQYWQKATRQRYVDGALVYPKAQEPLVQSGDFREFSTLEELEGLETNREQMLVQSLLVRIRVLGTEHLETMISFRAKGIDYADEREFQRCFDLWMFALATKQHRPEPLSEGRLFHIKSLIGLYTYVINTSPENARDTWPVVHFDSLLRLFETITDATESVMSHVRESAGQPASVARKRIKYYNRLCRIITLLMHLLLSLTKLRRSLKEVQWIAAKREVYNLVKAKPRDSVGSTLLHMACSTCLQMDNTMVPVVIFPNLEVIELLLDTGADPRAPDHAGDTPLHTLAKNVECSREMTLALLNAGAHLDAKNYQGQTFQSLRAQRGQQLHELVNPLPYTSLQCMAARVIRKHGILYRSVLHPRLSAFVDIH</sequence>
<feature type="repeat" description="ANK" evidence="3">
    <location>
        <begin position="169"/>
        <end position="201"/>
    </location>
</feature>
<dbReference type="Gene3D" id="1.25.40.20">
    <property type="entry name" value="Ankyrin repeat-containing domain"/>
    <property type="match status" value="2"/>
</dbReference>
<dbReference type="GO" id="GO:0005737">
    <property type="term" value="C:cytoplasm"/>
    <property type="evidence" value="ECO:0007669"/>
    <property type="project" value="TreeGrafter"/>
</dbReference>
<name>A0A0M4PXP9_MACNP</name>
<feature type="repeat" description="ANK" evidence="3">
    <location>
        <begin position="103"/>
        <end position="135"/>
    </location>
</feature>
<proteinExistence type="predicted"/>
<dbReference type="Pfam" id="PF12796">
    <property type="entry name" value="Ank_2"/>
    <property type="match status" value="1"/>
</dbReference>
<dbReference type="PANTHER" id="PTHR24198">
    <property type="entry name" value="ANKYRIN REPEAT AND PROTEIN KINASE DOMAIN-CONTAINING PROTEIN"/>
    <property type="match status" value="1"/>
</dbReference>
<evidence type="ECO:0000256" key="1">
    <source>
        <dbReference type="ARBA" id="ARBA00022737"/>
    </source>
</evidence>
<dbReference type="InterPro" id="IPR036770">
    <property type="entry name" value="Ankyrin_rpt-contain_sf"/>
</dbReference>
<dbReference type="EMBL" id="KT380947">
    <property type="protein sequence ID" value="ALE66150.1"/>
    <property type="molecule type" value="Genomic_DNA"/>
</dbReference>
<dbReference type="Pfam" id="PF00023">
    <property type="entry name" value="Ank"/>
    <property type="match status" value="2"/>
</dbReference>
<accession>A0A0M4PXP9</accession>
<dbReference type="PROSITE" id="PS50297">
    <property type="entry name" value="ANK_REP_REGION"/>
    <property type="match status" value="2"/>
</dbReference>
<dbReference type="PANTHER" id="PTHR24198:SF165">
    <property type="entry name" value="ANKYRIN REPEAT-CONTAINING PROTEIN-RELATED"/>
    <property type="match status" value="1"/>
</dbReference>
<reference evidence="4" key="1">
    <citation type="journal article" date="2015" name="Gene">
        <title>Molecular characterization of a novel ovary-specific gene fem-1 homolog from the oriental river prawn, Macrobrachium nipponense.</title>
        <authorList>
            <person name="Ma K.Y."/>
            <person name="Liu Z.Q."/>
            <person name="Lin J.Y."/>
            <person name="Li J.L."/>
            <person name="Qiu G.F."/>
        </authorList>
    </citation>
    <scope>NUCLEOTIDE SEQUENCE</scope>
</reference>